<evidence type="ECO:0000313" key="2">
    <source>
        <dbReference type="EMBL" id="EFN65419.1"/>
    </source>
</evidence>
<organism evidence="3">
    <name type="scientific">Camponotus floridanus</name>
    <name type="common">Florida carpenter ant</name>
    <dbReference type="NCBI Taxonomy" id="104421"/>
    <lineage>
        <taxon>Eukaryota</taxon>
        <taxon>Metazoa</taxon>
        <taxon>Ecdysozoa</taxon>
        <taxon>Arthropoda</taxon>
        <taxon>Hexapoda</taxon>
        <taxon>Insecta</taxon>
        <taxon>Pterygota</taxon>
        <taxon>Neoptera</taxon>
        <taxon>Endopterygota</taxon>
        <taxon>Hymenoptera</taxon>
        <taxon>Apocrita</taxon>
        <taxon>Aculeata</taxon>
        <taxon>Formicoidea</taxon>
        <taxon>Formicidae</taxon>
        <taxon>Formicinae</taxon>
        <taxon>Camponotus</taxon>
    </lineage>
</organism>
<name>E2AMC8_CAMFO</name>
<dbReference type="EMBL" id="GL440811">
    <property type="protein sequence ID" value="EFN65419.1"/>
    <property type="molecule type" value="Genomic_DNA"/>
</dbReference>
<dbReference type="InParanoid" id="E2AMC8"/>
<evidence type="ECO:0000313" key="3">
    <source>
        <dbReference type="Proteomes" id="UP000000311"/>
    </source>
</evidence>
<dbReference type="Proteomes" id="UP000000311">
    <property type="component" value="Unassembled WGS sequence"/>
</dbReference>
<evidence type="ECO:0000256" key="1">
    <source>
        <dbReference type="SAM" id="MobiDB-lite"/>
    </source>
</evidence>
<dbReference type="AlphaFoldDB" id="E2AMC8"/>
<keyword evidence="3" id="KW-1185">Reference proteome</keyword>
<sequence>MSGLLKLSASLLPRALPGTLVRTSRATIDPDTVERRAQNRSNRSFVSGPESPCHAIQRPRISRARGREGPVLPSRDETPPSWLGHLGTPGLELRVAFS</sequence>
<protein>
    <submittedName>
        <fullName evidence="2">Uncharacterized protein</fullName>
    </submittedName>
</protein>
<reference evidence="2 3" key="1">
    <citation type="journal article" date="2010" name="Science">
        <title>Genomic comparison of the ants Camponotus floridanus and Harpegnathos saltator.</title>
        <authorList>
            <person name="Bonasio R."/>
            <person name="Zhang G."/>
            <person name="Ye C."/>
            <person name="Mutti N.S."/>
            <person name="Fang X."/>
            <person name="Qin N."/>
            <person name="Donahue G."/>
            <person name="Yang P."/>
            <person name="Li Q."/>
            <person name="Li C."/>
            <person name="Zhang P."/>
            <person name="Huang Z."/>
            <person name="Berger S.L."/>
            <person name="Reinberg D."/>
            <person name="Wang J."/>
            <person name="Liebig J."/>
        </authorList>
    </citation>
    <scope>NUCLEOTIDE SEQUENCE [LARGE SCALE GENOMIC DNA]</scope>
    <source>
        <strain evidence="3">C129</strain>
    </source>
</reference>
<gene>
    <name evidence="2" type="ORF">EAG_14182</name>
</gene>
<proteinExistence type="predicted"/>
<feature type="region of interest" description="Disordered" evidence="1">
    <location>
        <begin position="27"/>
        <end position="85"/>
    </location>
</feature>
<accession>E2AMC8</accession>